<organism evidence="3 4">
    <name type="scientific">Monosiga brevicollis</name>
    <name type="common">Choanoflagellate</name>
    <dbReference type="NCBI Taxonomy" id="81824"/>
    <lineage>
        <taxon>Eukaryota</taxon>
        <taxon>Choanoflagellata</taxon>
        <taxon>Craspedida</taxon>
        <taxon>Salpingoecidae</taxon>
        <taxon>Monosiga</taxon>
    </lineage>
</organism>
<feature type="region of interest" description="Disordered" evidence="1">
    <location>
        <begin position="1490"/>
        <end position="1515"/>
    </location>
</feature>
<feature type="transmembrane region" description="Helical" evidence="2">
    <location>
        <begin position="1030"/>
        <end position="1052"/>
    </location>
</feature>
<feature type="transmembrane region" description="Helical" evidence="2">
    <location>
        <begin position="946"/>
        <end position="969"/>
    </location>
</feature>
<accession>A9V2B7</accession>
<feature type="transmembrane region" description="Helical" evidence="2">
    <location>
        <begin position="20"/>
        <end position="38"/>
    </location>
</feature>
<reference evidence="3 4" key="1">
    <citation type="journal article" date="2008" name="Nature">
        <title>The genome of the choanoflagellate Monosiga brevicollis and the origin of metazoans.</title>
        <authorList>
            <consortium name="JGI Sequencing"/>
            <person name="King N."/>
            <person name="Westbrook M.J."/>
            <person name="Young S.L."/>
            <person name="Kuo A."/>
            <person name="Abedin M."/>
            <person name="Chapman J."/>
            <person name="Fairclough S."/>
            <person name="Hellsten U."/>
            <person name="Isogai Y."/>
            <person name="Letunic I."/>
            <person name="Marr M."/>
            <person name="Pincus D."/>
            <person name="Putnam N."/>
            <person name="Rokas A."/>
            <person name="Wright K.J."/>
            <person name="Zuzow R."/>
            <person name="Dirks W."/>
            <person name="Good M."/>
            <person name="Goodstein D."/>
            <person name="Lemons D."/>
            <person name="Li W."/>
            <person name="Lyons J.B."/>
            <person name="Morris A."/>
            <person name="Nichols S."/>
            <person name="Richter D.J."/>
            <person name="Salamov A."/>
            <person name="Bork P."/>
            <person name="Lim W.A."/>
            <person name="Manning G."/>
            <person name="Miller W.T."/>
            <person name="McGinnis W."/>
            <person name="Shapiro H."/>
            <person name="Tjian R."/>
            <person name="Grigoriev I.V."/>
            <person name="Rokhsar D."/>
        </authorList>
    </citation>
    <scope>NUCLEOTIDE SEQUENCE [LARGE SCALE GENOMIC DNA]</scope>
    <source>
        <strain evidence="4">MX1 / ATCC 50154</strain>
    </source>
</reference>
<feature type="transmembrane region" description="Helical" evidence="2">
    <location>
        <begin position="839"/>
        <end position="861"/>
    </location>
</feature>
<keyword evidence="2" id="KW-0472">Membrane</keyword>
<dbReference type="eggNOG" id="ENOG502SCUB">
    <property type="taxonomic scope" value="Eukaryota"/>
</dbReference>
<feature type="transmembrane region" description="Helical" evidence="2">
    <location>
        <begin position="652"/>
        <end position="673"/>
    </location>
</feature>
<dbReference type="Proteomes" id="UP000001357">
    <property type="component" value="Unassembled WGS sequence"/>
</dbReference>
<feature type="transmembrane region" description="Helical" evidence="2">
    <location>
        <begin position="45"/>
        <end position="62"/>
    </location>
</feature>
<feature type="transmembrane region" description="Helical" evidence="2">
    <location>
        <begin position="1064"/>
        <end position="1089"/>
    </location>
</feature>
<feature type="transmembrane region" description="Helical" evidence="2">
    <location>
        <begin position="1127"/>
        <end position="1150"/>
    </location>
</feature>
<proteinExistence type="predicted"/>
<feature type="transmembrane region" description="Helical" evidence="2">
    <location>
        <begin position="981"/>
        <end position="1002"/>
    </location>
</feature>
<dbReference type="GeneID" id="5892118"/>
<evidence type="ECO:0000256" key="2">
    <source>
        <dbReference type="SAM" id="Phobius"/>
    </source>
</evidence>
<feature type="transmembrane region" description="Helical" evidence="2">
    <location>
        <begin position="1156"/>
        <end position="1182"/>
    </location>
</feature>
<feature type="transmembrane region" description="Helical" evidence="2">
    <location>
        <begin position="882"/>
        <end position="906"/>
    </location>
</feature>
<protein>
    <submittedName>
        <fullName evidence="3">Uncharacterized protein</fullName>
    </submittedName>
</protein>
<feature type="transmembrane region" description="Helical" evidence="2">
    <location>
        <begin position="506"/>
        <end position="528"/>
    </location>
</feature>
<name>A9V2B7_MONBE</name>
<dbReference type="KEGG" id="mbr:MONBRDRAFT_9178"/>
<feature type="transmembrane region" description="Helical" evidence="2">
    <location>
        <begin position="1330"/>
        <end position="1349"/>
    </location>
</feature>
<keyword evidence="2" id="KW-1133">Transmembrane helix</keyword>
<evidence type="ECO:0000256" key="1">
    <source>
        <dbReference type="SAM" id="MobiDB-lite"/>
    </source>
</evidence>
<feature type="transmembrane region" description="Helical" evidence="2">
    <location>
        <begin position="216"/>
        <end position="242"/>
    </location>
</feature>
<evidence type="ECO:0000313" key="4">
    <source>
        <dbReference type="Proteomes" id="UP000001357"/>
    </source>
</evidence>
<feature type="transmembrane region" description="Helical" evidence="2">
    <location>
        <begin position="1095"/>
        <end position="1115"/>
    </location>
</feature>
<gene>
    <name evidence="3" type="ORF">MONBRDRAFT_9178</name>
</gene>
<keyword evidence="4" id="KW-1185">Reference proteome</keyword>
<feature type="transmembrane region" description="Helical" evidence="2">
    <location>
        <begin position="267"/>
        <end position="288"/>
    </location>
</feature>
<keyword evidence="2" id="KW-0812">Transmembrane</keyword>
<sequence>MASDSFLGSLINVLVELLRLVGRGLAFCLYVLMNVVVVTGWMLHLGLSLMGVVLSLPLFFNIKPFTEVMTGMSKPYVDMLSEDDSCTGTMPCTRAVDSWVEFKAKDGFIYLLFIIATPFLIVGSTLCALLPIFDLGLFLPSYLLVNLNPRCRKHFKKLLEEFRDDTTSAAERYLVLRGGTFGLALLTLFDLVEAFLSPRMLMVLQDARDKNLDRGAILAHVFWAIVDLFCLTLGVLVFLTFYRASELWASLRANFNNKETEHRWRKCALVCLAKFLVMDLLLFIAALLELVTLYRTIPFISGLRSALSGFMPAERTQAQLADFNMLVQNKKLALYFILAEASRNLLLPQRLRLHMTGNAAFWSDASKVAGSSAIALVKLFIPLTLSPPDISLTTTEAGTAVLTLHVPRPSRKQLHDVLLRLQHSHRLVLTVVDPSSGPDPLVQVMFDMAHVVAWLQTDLDINTVRPAQPLLVCDGLTDPPVESRDFRNEAFPRLVLQEGLELGRGLLHLVNLLLILVLTLIPLGRGFVFWRQISRGRLVYAQARRAQTCRRAVRRYLYHLSQGPKSARALVRAKRRLYDIDYLPQPLVKAAQEMDWMPASAPSEWSAQGTIQANHLAYLAECLHEVPYSPEEAAQRANWNFSSMRKLCHSHLVQYAVDLAGLLGLTLLLLWPLRWAWAFHHWSFYCALQGRFEGTRALGLRLLVEFGQDVLALIGSVFVLGSLYQTTPFLVAALDALPVQGLVGWHEVVANHTEQVLTDFSELLGHIFSLDFWKTLILTSVVGFAVVGEAITWCLIFLRWPSSLRAAMAAVVTIGMVIYCFMLPLYWQPNREGTARWAVGAYFLALGVLALCGFFAVNASARHSSTLSHFAQVDRLQGINYNLANLLTVLGLLVEAAQLFVVPWAALVELDSGLAGDTLDVMVKTYEAVTLQFAEALPNLNPQVTFWIAIAGVFITYLLVASPAIRAVLEGHSQPSNLGFGWQLLMSAFLNVLGITATFNVAKVLPCEVLGGALRSSFDHSLPCYGTTHAALVLIALLALSFFVPAMVFFLPEVEARIYNESQQLAFAPWATIAFNVGKLVIVGAVLFLRHEVKAQYAILIVVYVALLVGSTAKSCRANVQLATHPLLLVVRLGIVTLALWSAICALVLVTSTPSSAVGVGLIFGGGLSIVVLFLVIGLVLLHSKAGGAEQRRDRAALRTQLLQLELAAFPYCLQDSWGSKRRGWQFRVNHAQTPQQFADLVQQLPQRPELALLGFEWDLPHCQEYWQQQRLVVALAYAWNLTKHTGTFWEIRAPSPAVDVSALHVPPILRPDDNFTLSLAGMVRTRRRTFLCILGQLQGVAAPILALYDPDNAEAGCQGLVVIDVGTQINLKLRRRWQRDPTVQVQIKALRKSGQTGWSGPLVFEATETPVTAYTVIGSKVNLIADHPPPFPKGLSTASPQYTANAQWFEALHNARGSEAEAVRSHIARSRAQQLGSLQALARGGTSRAAGSAPAYQESASSDPEAVAHESPPMSVPISYDAAVDNLVEQLPIDDPQHPSLLRPLLHDSGLGRILSSEDQPWGVRCVPVAGTDAGVEAASKHLQGYRVLAVLPGFGAHHRAVRPGSYGAPILASPCTRVCCRPDSHPVVDALLRAQAPL</sequence>
<feature type="transmembrane region" description="Helical" evidence="2">
    <location>
        <begin position="108"/>
        <end position="133"/>
    </location>
</feature>
<dbReference type="EMBL" id="CH991555">
    <property type="protein sequence ID" value="EDQ88347.1"/>
    <property type="molecule type" value="Genomic_DNA"/>
</dbReference>
<dbReference type="RefSeq" id="XP_001746940.1">
    <property type="nucleotide sequence ID" value="XM_001746888.1"/>
</dbReference>
<dbReference type="InParanoid" id="A9V2B7"/>
<feature type="transmembrane region" description="Helical" evidence="2">
    <location>
        <begin position="174"/>
        <end position="196"/>
    </location>
</feature>
<feature type="transmembrane region" description="Helical" evidence="2">
    <location>
        <begin position="807"/>
        <end position="827"/>
    </location>
</feature>
<evidence type="ECO:0000313" key="3">
    <source>
        <dbReference type="EMBL" id="EDQ88347.1"/>
    </source>
</evidence>
<dbReference type="STRING" id="81824.A9V2B7"/>
<feature type="transmembrane region" description="Helical" evidence="2">
    <location>
        <begin position="776"/>
        <end position="800"/>
    </location>
</feature>